<keyword evidence="5" id="KW-0106">Calcium</keyword>
<dbReference type="GO" id="GO:0004034">
    <property type="term" value="F:aldose 1-epimerase activity"/>
    <property type="evidence" value="ECO:0007669"/>
    <property type="project" value="UniProtKB-EC"/>
</dbReference>
<accession>A0A2S1SG14</accession>
<dbReference type="UniPathway" id="UPA00242"/>
<comment type="catalytic activity">
    <reaction evidence="8">
        <text>alpha-D-glucose = beta-D-glucose</text>
        <dbReference type="Rhea" id="RHEA:10264"/>
        <dbReference type="ChEBI" id="CHEBI:15903"/>
        <dbReference type="ChEBI" id="CHEBI:17925"/>
        <dbReference type="EC" id="5.1.3.3"/>
    </reaction>
</comment>
<dbReference type="GO" id="GO:0033499">
    <property type="term" value="P:galactose catabolic process via UDP-galactose, Leloir pathway"/>
    <property type="evidence" value="ECO:0007669"/>
    <property type="project" value="TreeGrafter"/>
</dbReference>
<dbReference type="InterPro" id="IPR014718">
    <property type="entry name" value="GH-type_carb-bd"/>
</dbReference>
<dbReference type="CDD" id="cd09019">
    <property type="entry name" value="galactose_mutarotase_like"/>
    <property type="match status" value="1"/>
</dbReference>
<keyword evidence="7 8" id="KW-0119">Carbohydrate metabolism</keyword>
<dbReference type="PANTHER" id="PTHR10091">
    <property type="entry name" value="ALDOSE-1-EPIMERASE"/>
    <property type="match status" value="1"/>
</dbReference>
<dbReference type="EMBL" id="CP029187">
    <property type="protein sequence ID" value="AWI25340.1"/>
    <property type="molecule type" value="Genomic_DNA"/>
</dbReference>
<dbReference type="GO" id="GO:0006006">
    <property type="term" value="P:glucose metabolic process"/>
    <property type="evidence" value="ECO:0007669"/>
    <property type="project" value="TreeGrafter"/>
</dbReference>
<dbReference type="SUPFAM" id="SSF74650">
    <property type="entry name" value="Galactose mutarotase-like"/>
    <property type="match status" value="1"/>
</dbReference>
<dbReference type="RefSeq" id="WP_108903133.1">
    <property type="nucleotide sequence ID" value="NZ_CP029187.1"/>
</dbReference>
<protein>
    <recommendedName>
        <fullName evidence="8">Aldose 1-epimerase</fullName>
        <ecNumber evidence="8">5.1.3.3</ecNumber>
    </recommendedName>
</protein>
<evidence type="ECO:0000256" key="9">
    <source>
        <dbReference type="PIRSR" id="PIRSR005096-1"/>
    </source>
</evidence>
<dbReference type="InterPro" id="IPR015443">
    <property type="entry name" value="Aldose_1-epimerase"/>
</dbReference>
<comment type="subunit">
    <text evidence="4">Monomer.</text>
</comment>
<dbReference type="NCBIfam" id="NF008277">
    <property type="entry name" value="PRK11055.1"/>
    <property type="match status" value="1"/>
</dbReference>
<evidence type="ECO:0000256" key="11">
    <source>
        <dbReference type="PIRSR" id="PIRSR005096-3"/>
    </source>
</evidence>
<keyword evidence="6 8" id="KW-0413">Isomerase</keyword>
<evidence type="ECO:0000256" key="7">
    <source>
        <dbReference type="ARBA" id="ARBA00023277"/>
    </source>
</evidence>
<dbReference type="Gene3D" id="2.70.98.10">
    <property type="match status" value="1"/>
</dbReference>
<organism evidence="12 13">
    <name type="scientific">Flavobacterium pallidum</name>
    <dbReference type="NCBI Taxonomy" id="2172098"/>
    <lineage>
        <taxon>Bacteria</taxon>
        <taxon>Pseudomonadati</taxon>
        <taxon>Bacteroidota</taxon>
        <taxon>Flavobacteriia</taxon>
        <taxon>Flavobacteriales</taxon>
        <taxon>Flavobacteriaceae</taxon>
        <taxon>Flavobacterium</taxon>
    </lineage>
</organism>
<proteinExistence type="inferred from homology"/>
<dbReference type="Proteomes" id="UP000244937">
    <property type="component" value="Chromosome"/>
</dbReference>
<name>A0A2S1SG14_9FLAO</name>
<feature type="active site" description="Proton donor" evidence="9">
    <location>
        <position position="191"/>
    </location>
</feature>
<dbReference type="AlphaFoldDB" id="A0A2S1SG14"/>
<evidence type="ECO:0000313" key="12">
    <source>
        <dbReference type="EMBL" id="AWI25340.1"/>
    </source>
</evidence>
<evidence type="ECO:0000256" key="4">
    <source>
        <dbReference type="ARBA" id="ARBA00011245"/>
    </source>
</evidence>
<evidence type="ECO:0000256" key="5">
    <source>
        <dbReference type="ARBA" id="ARBA00022837"/>
    </source>
</evidence>
<comment type="similarity">
    <text evidence="3 8">Belongs to the aldose epimerase family.</text>
</comment>
<keyword evidence="13" id="KW-1185">Reference proteome</keyword>
<evidence type="ECO:0000256" key="1">
    <source>
        <dbReference type="ARBA" id="ARBA00001913"/>
    </source>
</evidence>
<feature type="binding site" evidence="11">
    <location>
        <begin position="191"/>
        <end position="193"/>
    </location>
    <ligand>
        <name>beta-D-galactose</name>
        <dbReference type="ChEBI" id="CHEBI:27667"/>
    </ligand>
</feature>
<sequence length="347" mass="38864">MKIKHIPHFNTRINADFFGFDENRNESFIYKISNKNGMTLCATDYGATVTSLQIPNLDGNFTDVVLGFDTLKDYIDSFRLPSAPYFGATVGRYAGRIGNAEFVLNGQKINLNKNNGNNALHGGHVGFSQKIWHCTPHKNRLTFTYTSTDGEENYPGTLHVTLTYSLTDDNQFMVEYSASADDDTAINLTHHSYFNLDGHTESVVEQQLQVHSDQYLETDSGNVPTGNFLSVGNTDFDFRTAKNCPQSIDNTFAIDGKSMAATLFSKKNGLKMEVYTNQPGLHIYVGGNCFSQINGKEHAAYHPLSGICFETQNYPDAPNHIKFPNAILKKGEIYHHKTVYHFKKHTT</sequence>
<evidence type="ECO:0000256" key="2">
    <source>
        <dbReference type="ARBA" id="ARBA00005028"/>
    </source>
</evidence>
<dbReference type="EC" id="5.1.3.3" evidence="8"/>
<dbReference type="Pfam" id="PF01263">
    <property type="entry name" value="Aldose_epim"/>
    <property type="match status" value="1"/>
</dbReference>
<feature type="binding site" evidence="10">
    <location>
        <position position="249"/>
    </location>
    <ligand>
        <name>beta-D-galactose</name>
        <dbReference type="ChEBI" id="CHEBI:27667"/>
    </ligand>
</feature>
<dbReference type="OrthoDB" id="9779408at2"/>
<gene>
    <name evidence="12" type="ORF">HYN49_05190</name>
</gene>
<evidence type="ECO:0000256" key="8">
    <source>
        <dbReference type="PIRNR" id="PIRNR005096"/>
    </source>
</evidence>
<dbReference type="InterPro" id="IPR011013">
    <property type="entry name" value="Gal_mutarotase_sf_dom"/>
</dbReference>
<dbReference type="KEGG" id="fpal:HYN49_05190"/>
<reference evidence="12 13" key="1">
    <citation type="submission" date="2018-05" db="EMBL/GenBank/DDBJ databases">
        <title>Genome sequencing of Flavobacterium sp. HYN0049.</title>
        <authorList>
            <person name="Yi H."/>
            <person name="Baek C."/>
        </authorList>
    </citation>
    <scope>NUCLEOTIDE SEQUENCE [LARGE SCALE GENOMIC DNA]</scope>
    <source>
        <strain evidence="12 13">HYN0049</strain>
    </source>
</reference>
<feature type="active site" description="Proton acceptor" evidence="9">
    <location>
        <position position="310"/>
    </location>
</feature>
<comment type="pathway">
    <text evidence="2 8">Carbohydrate metabolism; hexose metabolism.</text>
</comment>
<evidence type="ECO:0000313" key="13">
    <source>
        <dbReference type="Proteomes" id="UP000244937"/>
    </source>
</evidence>
<dbReference type="PANTHER" id="PTHR10091:SF0">
    <property type="entry name" value="GALACTOSE MUTAROTASE"/>
    <property type="match status" value="1"/>
</dbReference>
<dbReference type="InterPro" id="IPR047215">
    <property type="entry name" value="Galactose_mutarotase-like"/>
</dbReference>
<evidence type="ECO:0000256" key="6">
    <source>
        <dbReference type="ARBA" id="ARBA00023235"/>
    </source>
</evidence>
<evidence type="ECO:0000256" key="10">
    <source>
        <dbReference type="PIRSR" id="PIRSR005096-2"/>
    </source>
</evidence>
<dbReference type="InterPro" id="IPR008183">
    <property type="entry name" value="Aldose_1/G6P_1-epimerase"/>
</dbReference>
<evidence type="ECO:0000256" key="3">
    <source>
        <dbReference type="ARBA" id="ARBA00006206"/>
    </source>
</evidence>
<dbReference type="GO" id="GO:0030246">
    <property type="term" value="F:carbohydrate binding"/>
    <property type="evidence" value="ECO:0007669"/>
    <property type="project" value="InterPro"/>
</dbReference>
<comment type="cofactor">
    <cofactor evidence="1">
        <name>Ca(2+)</name>
        <dbReference type="ChEBI" id="CHEBI:29108"/>
    </cofactor>
</comment>
<dbReference type="PIRSF" id="PIRSF005096">
    <property type="entry name" value="GALM"/>
    <property type="match status" value="1"/>
</dbReference>